<dbReference type="KEGG" id="chm:B842_05525"/>
<dbReference type="SUPFAM" id="SSF51445">
    <property type="entry name" value="(Trans)glycosidases"/>
    <property type="match status" value="1"/>
</dbReference>
<dbReference type="CDD" id="cd00599">
    <property type="entry name" value="GH25_muramidase"/>
    <property type="match status" value="1"/>
</dbReference>
<dbReference type="InterPro" id="IPR002053">
    <property type="entry name" value="Glyco_hydro_25"/>
</dbReference>
<protein>
    <submittedName>
        <fullName evidence="6">Lysozyme M1</fullName>
    </submittedName>
</protein>
<dbReference type="Gene3D" id="3.20.20.80">
    <property type="entry name" value="Glycosidases"/>
    <property type="match status" value="1"/>
</dbReference>
<dbReference type="SMART" id="SM00641">
    <property type="entry name" value="Glyco_25"/>
    <property type="match status" value="1"/>
</dbReference>
<dbReference type="InterPro" id="IPR017853">
    <property type="entry name" value="GH"/>
</dbReference>
<accession>A0A0B5D2L4</accession>
<feature type="chain" id="PRO_5039212681" evidence="5">
    <location>
        <begin position="37"/>
        <end position="334"/>
    </location>
</feature>
<keyword evidence="3" id="KW-0326">Glycosidase</keyword>
<dbReference type="Proteomes" id="UP000031524">
    <property type="component" value="Chromosome"/>
</dbReference>
<dbReference type="PROSITE" id="PS51904">
    <property type="entry name" value="GLYCOSYL_HYDROL_F25_2"/>
    <property type="match status" value="1"/>
</dbReference>
<evidence type="ECO:0000256" key="1">
    <source>
        <dbReference type="ARBA" id="ARBA00010646"/>
    </source>
</evidence>
<dbReference type="PANTHER" id="PTHR34135">
    <property type="entry name" value="LYSOZYME"/>
    <property type="match status" value="1"/>
</dbReference>
<feature type="region of interest" description="Disordered" evidence="4">
    <location>
        <begin position="248"/>
        <end position="271"/>
    </location>
</feature>
<dbReference type="Pfam" id="PF01183">
    <property type="entry name" value="Glyco_hydro_25"/>
    <property type="match status" value="1"/>
</dbReference>
<sequence>MLKAMSVFRRLRSRATAVLTMLAVLSLALGTAPATAFSSAPPVGIDVSGHQRGHGVPIHWHDVAADGQTFAFIKATEGENWVNNHFLEDAHAAHQAGVLVGTYHYARPAGDARLQAAHYAATLAAAPQHSLPPVLDIEVTEGLDPAQMQQWVGEFLAETEHLTGRVPMIYTYSYFWREHLADTDRFTRHPLWLAAYQRHMPEPVGGWSHLTFWQRSETGRVPGIHGDDDLNIFNGTAEQLRQFVGAGPGVPAVPEAPEDGAPGAPGEPYVPDAQEELLPEAPEEVLPEEAGPTEEVEDFIPTEIPPVMDPGNIVDVPYHPDHLDQSVDLPADAV</sequence>
<keyword evidence="7" id="KW-1185">Reference proteome</keyword>
<gene>
    <name evidence="6" type="ORF">B842_05525</name>
</gene>
<evidence type="ECO:0000313" key="7">
    <source>
        <dbReference type="Proteomes" id="UP000031524"/>
    </source>
</evidence>
<dbReference type="GO" id="GO:0009253">
    <property type="term" value="P:peptidoglycan catabolic process"/>
    <property type="evidence" value="ECO:0007669"/>
    <property type="project" value="InterPro"/>
</dbReference>
<dbReference type="AlphaFoldDB" id="A0A0B5D2L4"/>
<evidence type="ECO:0000256" key="3">
    <source>
        <dbReference type="ARBA" id="ARBA00023295"/>
    </source>
</evidence>
<keyword evidence="5" id="KW-0732">Signal</keyword>
<feature type="compositionally biased region" description="Low complexity" evidence="4">
    <location>
        <begin position="249"/>
        <end position="267"/>
    </location>
</feature>
<evidence type="ECO:0000313" key="6">
    <source>
        <dbReference type="EMBL" id="AJE32956.1"/>
    </source>
</evidence>
<reference evidence="6 7" key="1">
    <citation type="submission" date="2013-04" db="EMBL/GenBank/DDBJ databases">
        <title>Complete genome sequence of Corynebacterium humireducens DSM 45392(T), isolated from a wastewater-fed microbial fuel cell.</title>
        <authorList>
            <person name="Ruckert C."/>
            <person name="Albersmeier A."/>
            <person name="Kalinowski J."/>
        </authorList>
    </citation>
    <scope>NUCLEOTIDE SEQUENCE [LARGE SCALE GENOMIC DNA]</scope>
    <source>
        <strain evidence="7">MFC-5</strain>
    </source>
</reference>
<evidence type="ECO:0000256" key="4">
    <source>
        <dbReference type="SAM" id="MobiDB-lite"/>
    </source>
</evidence>
<evidence type="ECO:0000256" key="2">
    <source>
        <dbReference type="ARBA" id="ARBA00022801"/>
    </source>
</evidence>
<dbReference type="HOGENOM" id="CLU_044973_3_1_11"/>
<name>A0A0B5D2L4_9CORY</name>
<dbReference type="PANTHER" id="PTHR34135:SF2">
    <property type="entry name" value="LYSOZYME"/>
    <property type="match status" value="1"/>
</dbReference>
<comment type="similarity">
    <text evidence="1">Belongs to the glycosyl hydrolase 25 family.</text>
</comment>
<dbReference type="EMBL" id="CP005286">
    <property type="protein sequence ID" value="AJE32956.1"/>
    <property type="molecule type" value="Genomic_DNA"/>
</dbReference>
<dbReference type="GO" id="GO:0016052">
    <property type="term" value="P:carbohydrate catabolic process"/>
    <property type="evidence" value="ECO:0007669"/>
    <property type="project" value="TreeGrafter"/>
</dbReference>
<proteinExistence type="inferred from homology"/>
<keyword evidence="2" id="KW-0378">Hydrolase</keyword>
<feature type="signal peptide" evidence="5">
    <location>
        <begin position="1"/>
        <end position="36"/>
    </location>
</feature>
<dbReference type="GO" id="GO:0003796">
    <property type="term" value="F:lysozyme activity"/>
    <property type="evidence" value="ECO:0007669"/>
    <property type="project" value="InterPro"/>
</dbReference>
<dbReference type="InterPro" id="IPR018077">
    <property type="entry name" value="Glyco_hydro_fam25_subgr"/>
</dbReference>
<organism evidence="6 7">
    <name type="scientific">Corynebacterium humireducens NBRC 106098 = DSM 45392</name>
    <dbReference type="NCBI Taxonomy" id="1223515"/>
    <lineage>
        <taxon>Bacteria</taxon>
        <taxon>Bacillati</taxon>
        <taxon>Actinomycetota</taxon>
        <taxon>Actinomycetes</taxon>
        <taxon>Mycobacteriales</taxon>
        <taxon>Corynebacteriaceae</taxon>
        <taxon>Corynebacterium</taxon>
    </lineage>
</organism>
<evidence type="ECO:0000256" key="5">
    <source>
        <dbReference type="SAM" id="SignalP"/>
    </source>
</evidence>
<dbReference type="STRING" id="1223515.B842_05525"/>
<dbReference type="GO" id="GO:0016998">
    <property type="term" value="P:cell wall macromolecule catabolic process"/>
    <property type="evidence" value="ECO:0007669"/>
    <property type="project" value="InterPro"/>
</dbReference>